<evidence type="ECO:0000256" key="1">
    <source>
        <dbReference type="SAM" id="MobiDB-lite"/>
    </source>
</evidence>
<protein>
    <recommendedName>
        <fullName evidence="4">Helix-turn-helix domain-containing protein</fullName>
    </recommendedName>
</protein>
<dbReference type="Proteomes" id="UP000196816">
    <property type="component" value="Chromosome"/>
</dbReference>
<reference evidence="2 3" key="1">
    <citation type="submission" date="2017-06" db="EMBL/GenBank/DDBJ databases">
        <title>Genome sequence of Acetobacter pasteurianus subsp. pasteurianus strain SRCM101468.</title>
        <authorList>
            <person name="Cho S.H."/>
        </authorList>
    </citation>
    <scope>NUCLEOTIDE SEQUENCE [LARGE SCALE GENOMIC DNA]</scope>
    <source>
        <strain evidence="2 3">SRCM101468</strain>
    </source>
</reference>
<evidence type="ECO:0000313" key="3">
    <source>
        <dbReference type="Proteomes" id="UP000196816"/>
    </source>
</evidence>
<dbReference type="AlphaFoldDB" id="A0AAC9SQX8"/>
<name>A0AAC9SQX8_ACEPA</name>
<feature type="compositionally biased region" description="Polar residues" evidence="1">
    <location>
        <begin position="1"/>
        <end position="11"/>
    </location>
</feature>
<sequence length="101" mass="10896">MPSTAQVQNEKTGLMGGVAHFPARHRKETITPLVFSNDQAAAMAGVSPRTMQNMRLDGTGPEFVMLTKRRVGYTIEALRAWIASRSVKSTSDATTRFGGAA</sequence>
<dbReference type="EMBL" id="CP021922">
    <property type="protein sequence ID" value="ASC06065.1"/>
    <property type="molecule type" value="Genomic_DNA"/>
</dbReference>
<feature type="region of interest" description="Disordered" evidence="1">
    <location>
        <begin position="1"/>
        <end position="20"/>
    </location>
</feature>
<dbReference type="SUPFAM" id="SSF46955">
    <property type="entry name" value="Putative DNA-binding domain"/>
    <property type="match status" value="1"/>
</dbReference>
<dbReference type="InterPro" id="IPR009061">
    <property type="entry name" value="DNA-bd_dom_put_sf"/>
</dbReference>
<gene>
    <name evidence="2" type="ORF">S101468_01828</name>
</gene>
<evidence type="ECO:0008006" key="4">
    <source>
        <dbReference type="Google" id="ProtNLM"/>
    </source>
</evidence>
<evidence type="ECO:0000313" key="2">
    <source>
        <dbReference type="EMBL" id="ASC06065.1"/>
    </source>
</evidence>
<dbReference type="RefSeq" id="WP_014457422.1">
    <property type="nucleotide sequence ID" value="NZ_CP021922.1"/>
</dbReference>
<proteinExistence type="predicted"/>
<accession>A0AAC9SQX8</accession>
<organism evidence="2 3">
    <name type="scientific">Acetobacter pasteurianus subsp. pasteurianus</name>
    <dbReference type="NCBI Taxonomy" id="481145"/>
    <lineage>
        <taxon>Bacteria</taxon>
        <taxon>Pseudomonadati</taxon>
        <taxon>Pseudomonadota</taxon>
        <taxon>Alphaproteobacteria</taxon>
        <taxon>Acetobacterales</taxon>
        <taxon>Acetobacteraceae</taxon>
        <taxon>Acetobacter</taxon>
    </lineage>
</organism>